<dbReference type="RefSeq" id="WP_003093953.1">
    <property type="nucleotide sequence ID" value="NC_008463.1"/>
</dbReference>
<dbReference type="AlphaFoldDB" id="A0A0H2ZGJ1"/>
<dbReference type="EMBL" id="CP000438">
    <property type="protein sequence ID" value="ABJ13612.1"/>
    <property type="molecule type" value="Genomic_DNA"/>
</dbReference>
<feature type="domain" description="Amidase" evidence="1">
    <location>
        <begin position="35"/>
        <end position="466"/>
    </location>
</feature>
<dbReference type="PANTHER" id="PTHR11895">
    <property type="entry name" value="TRANSAMIDASE"/>
    <property type="match status" value="1"/>
</dbReference>
<protein>
    <submittedName>
        <fullName evidence="2">Putative amidase</fullName>
    </submittedName>
</protein>
<dbReference type="PANTHER" id="PTHR11895:SF76">
    <property type="entry name" value="INDOLEACETAMIDE HYDROLASE"/>
    <property type="match status" value="1"/>
</dbReference>
<dbReference type="InterPro" id="IPR036928">
    <property type="entry name" value="AS_sf"/>
</dbReference>
<dbReference type="Gene3D" id="3.90.1300.10">
    <property type="entry name" value="Amidase signature (AS) domain"/>
    <property type="match status" value="1"/>
</dbReference>
<proteinExistence type="predicted"/>
<dbReference type="Pfam" id="PF01425">
    <property type="entry name" value="Amidase"/>
    <property type="match status" value="1"/>
</dbReference>
<evidence type="ECO:0000313" key="2">
    <source>
        <dbReference type="EMBL" id="ABJ13612.1"/>
    </source>
</evidence>
<dbReference type="NCBIfam" id="NF005686">
    <property type="entry name" value="PRK07486.1"/>
    <property type="match status" value="1"/>
</dbReference>
<gene>
    <name evidence="2" type="ordered locus">PA14_56450</name>
</gene>
<dbReference type="BioCyc" id="PAER208963:G1G74-4756-MONOMER"/>
<evidence type="ECO:0000259" key="1">
    <source>
        <dbReference type="Pfam" id="PF01425"/>
    </source>
</evidence>
<sequence>MSATRHRSDGHEEIVALDALPLSAAIRRRELSCREVMQAYLAQIERFNPRVNAIVSLQAESRLLAQADERDRQLARGEWLGWMHGMPQAIKDLAATSGIPTTLGSPLFAGQVPEHDAIVVERVKSSGAIVIGKTNVPEFGLGSQTYNPLFGTTRNAYDPARIAGGSSGGAAVALALRMLPVADGSDMMGSLRNPAAYNNVYGFRPSQGRVPHGPQAELFVQQLATEGPMGRSVADLARLLATQAGYDPRCPLSLRDDPRRFADDLGRDFRGARLGWLGDYAGYLPMEEGVLELCEAALGDFAELGCDVEACLPDYPLERLWRTWLVHRQWLVQGSLGELYADPARRVRLKPEAQWEVESGLGLGAAEVYRASLDRSDWYRALARLFERYDFLLLPSAQVFPFDAETAWPRQVAGRPMDTYHRWMEVVIGPTLAGLPAISVPIGFGAAGLPMGLQIIGPAQADLAVLQLAHAHEGLTRWVSRRPPAMLEAPGGID</sequence>
<dbReference type="KEGG" id="pau:PA14_56450"/>
<evidence type="ECO:0000313" key="3">
    <source>
        <dbReference type="Proteomes" id="UP000000653"/>
    </source>
</evidence>
<dbReference type="InterPro" id="IPR023631">
    <property type="entry name" value="Amidase_dom"/>
</dbReference>
<organism evidence="2 3">
    <name type="scientific">Pseudomonas aeruginosa (strain UCBPP-PA14)</name>
    <dbReference type="NCBI Taxonomy" id="208963"/>
    <lineage>
        <taxon>Bacteria</taxon>
        <taxon>Pseudomonadati</taxon>
        <taxon>Pseudomonadota</taxon>
        <taxon>Gammaproteobacteria</taxon>
        <taxon>Pseudomonadales</taxon>
        <taxon>Pseudomonadaceae</taxon>
        <taxon>Pseudomonas</taxon>
    </lineage>
</organism>
<dbReference type="GO" id="GO:0003824">
    <property type="term" value="F:catalytic activity"/>
    <property type="evidence" value="ECO:0007669"/>
    <property type="project" value="InterPro"/>
</dbReference>
<accession>A0A0H2ZGJ1</accession>
<dbReference type="InterPro" id="IPR000120">
    <property type="entry name" value="Amidase"/>
</dbReference>
<reference evidence="2 3" key="1">
    <citation type="journal article" date="2006" name="Genome Biol.">
        <title>Genomic analysis reveals that Pseudomonas aeruginosa virulence is combinatorial.</title>
        <authorList>
            <person name="Lee D.G."/>
            <person name="Urbach J.M."/>
            <person name="Wu G."/>
            <person name="Liberati N.T."/>
            <person name="Feinbaum R.L."/>
            <person name="Miyata S."/>
            <person name="Diggins L.T."/>
            <person name="He J."/>
            <person name="Saucier M."/>
            <person name="Deziel E."/>
            <person name="Friedman L."/>
            <person name="Li L."/>
            <person name="Grills G."/>
            <person name="Montgomery K."/>
            <person name="Kucherlapati R."/>
            <person name="Rahme L.G."/>
            <person name="Ausubel F.M."/>
        </authorList>
    </citation>
    <scope>NUCLEOTIDE SEQUENCE [LARGE SCALE GENOMIC DNA]</scope>
    <source>
        <strain evidence="2 3">UCBPP-PA14</strain>
    </source>
</reference>
<name>A0A0H2ZGJ1_PSEAB</name>
<dbReference type="Proteomes" id="UP000000653">
    <property type="component" value="Chromosome"/>
</dbReference>
<dbReference type="SUPFAM" id="SSF75304">
    <property type="entry name" value="Amidase signature (AS) enzymes"/>
    <property type="match status" value="1"/>
</dbReference>
<dbReference type="HOGENOM" id="CLU_009600_0_4_6"/>